<protein>
    <submittedName>
        <fullName evidence="2 3">Type VI secretion system Vgr family protein</fullName>
    </submittedName>
</protein>
<organism evidence="2">
    <name type="scientific">Anopheles sinensis</name>
    <name type="common">Mosquito</name>
    <dbReference type="NCBI Taxonomy" id="74873"/>
    <lineage>
        <taxon>Eukaryota</taxon>
        <taxon>Metazoa</taxon>
        <taxon>Ecdysozoa</taxon>
        <taxon>Arthropoda</taxon>
        <taxon>Hexapoda</taxon>
        <taxon>Insecta</taxon>
        <taxon>Pterygota</taxon>
        <taxon>Neoptera</taxon>
        <taxon>Endopterygota</taxon>
        <taxon>Diptera</taxon>
        <taxon>Nematocera</taxon>
        <taxon>Culicoidea</taxon>
        <taxon>Culicidae</taxon>
        <taxon>Anophelinae</taxon>
        <taxon>Anopheles</taxon>
    </lineage>
</organism>
<feature type="region of interest" description="Disordered" evidence="1">
    <location>
        <begin position="1"/>
        <end position="23"/>
    </location>
</feature>
<evidence type="ECO:0000313" key="4">
    <source>
        <dbReference type="Proteomes" id="UP000030765"/>
    </source>
</evidence>
<name>A0A084VJU2_ANOSI</name>
<feature type="region of interest" description="Disordered" evidence="1">
    <location>
        <begin position="133"/>
        <end position="155"/>
    </location>
</feature>
<dbReference type="VEuPathDB" id="VectorBase:ASIC005560"/>
<reference evidence="3" key="2">
    <citation type="submission" date="2020-05" db="UniProtKB">
        <authorList>
            <consortium name="EnsemblMetazoa"/>
        </authorList>
    </citation>
    <scope>IDENTIFICATION</scope>
</reference>
<dbReference type="AlphaFoldDB" id="A0A084VJU2"/>
<evidence type="ECO:0000313" key="2">
    <source>
        <dbReference type="EMBL" id="KFB38236.1"/>
    </source>
</evidence>
<gene>
    <name evidence="2" type="ORF">ZHAS_00005560</name>
</gene>
<keyword evidence="4" id="KW-1185">Reference proteome</keyword>
<dbReference type="Proteomes" id="UP000030765">
    <property type="component" value="Unassembled WGS sequence"/>
</dbReference>
<feature type="region of interest" description="Disordered" evidence="1">
    <location>
        <begin position="47"/>
        <end position="73"/>
    </location>
</feature>
<dbReference type="EnsemblMetazoa" id="ASIC005560-RA">
    <property type="protein sequence ID" value="ASIC005560-PA"/>
    <property type="gene ID" value="ASIC005560"/>
</dbReference>
<reference evidence="2 4" key="1">
    <citation type="journal article" date="2014" name="BMC Genomics">
        <title>Genome sequence of Anopheles sinensis provides insight into genetics basis of mosquito competence for malaria parasites.</title>
        <authorList>
            <person name="Zhou D."/>
            <person name="Zhang D."/>
            <person name="Ding G."/>
            <person name="Shi L."/>
            <person name="Hou Q."/>
            <person name="Ye Y."/>
            <person name="Xu Y."/>
            <person name="Zhou H."/>
            <person name="Xiong C."/>
            <person name="Li S."/>
            <person name="Yu J."/>
            <person name="Hong S."/>
            <person name="Yu X."/>
            <person name="Zou P."/>
            <person name="Chen C."/>
            <person name="Chang X."/>
            <person name="Wang W."/>
            <person name="Lv Y."/>
            <person name="Sun Y."/>
            <person name="Ma L."/>
            <person name="Shen B."/>
            <person name="Zhu C."/>
        </authorList>
    </citation>
    <scope>NUCLEOTIDE SEQUENCE [LARGE SCALE GENOMIC DNA]</scope>
</reference>
<evidence type="ECO:0000256" key="1">
    <source>
        <dbReference type="SAM" id="MobiDB-lite"/>
    </source>
</evidence>
<dbReference type="EMBL" id="KE524907">
    <property type="protein sequence ID" value="KFB38236.1"/>
    <property type="molecule type" value="Genomic_DNA"/>
</dbReference>
<accession>A0A084VJU2</accession>
<evidence type="ECO:0000313" key="3">
    <source>
        <dbReference type="EnsemblMetazoa" id="ASIC005560-PA"/>
    </source>
</evidence>
<dbReference type="EMBL" id="ATLV01013873">
    <property type="status" value="NOT_ANNOTATED_CDS"/>
    <property type="molecule type" value="Genomic_DNA"/>
</dbReference>
<proteinExistence type="predicted"/>
<sequence>MKSKTSLPSRGPRKRARESVASSGLRSLLPMRVSGVRWTIINNSPLRNDEPFPGLNGRNLTPHRGRRSGDEKTTPICSLEPQLEEPAVVDCCCETLKYFPTMLRQRHRRKSYWRYPGRRLKGQLICTRSCAATPSGHSSHRKEVVKAAWDRSNPG</sequence>